<reference evidence="2" key="3">
    <citation type="submission" date="2020-02" db="EMBL/GenBank/DDBJ databases">
        <authorList>
            <person name="Matsumoto Y."/>
            <person name="Kinjo T."/>
            <person name="Motooka D."/>
            <person name="Nabeya D."/>
            <person name="Jung N."/>
            <person name="Uechi K."/>
            <person name="Horii T."/>
            <person name="Iida T."/>
            <person name="Fujita J."/>
            <person name="Nakamura S."/>
        </authorList>
    </citation>
    <scope>NUCLEOTIDE SEQUENCE</scope>
    <source>
        <strain evidence="2">JCM 17324</strain>
    </source>
</reference>
<keyword evidence="4" id="KW-1185">Reference proteome</keyword>
<evidence type="ECO:0000313" key="1">
    <source>
        <dbReference type="EMBL" id="ASW91579.1"/>
    </source>
</evidence>
<accession>A0AAC9VVX3</accession>
<dbReference type="EMBL" id="CP023147">
    <property type="protein sequence ID" value="ASW91579.1"/>
    <property type="molecule type" value="Genomic_DNA"/>
</dbReference>
<dbReference type="EMBL" id="AP022584">
    <property type="protein sequence ID" value="BBY11500.1"/>
    <property type="molecule type" value="Genomic_DNA"/>
</dbReference>
<gene>
    <name evidence="1" type="ORF">CKJ54_18195</name>
    <name evidence="2" type="ORF">MMARJ_22400</name>
</gene>
<evidence type="ECO:0000313" key="2">
    <source>
        <dbReference type="EMBL" id="BBY11500.1"/>
    </source>
</evidence>
<dbReference type="Proteomes" id="UP000216246">
    <property type="component" value="Chromosome"/>
</dbReference>
<reference evidence="1 3" key="1">
    <citation type="submission" date="2017-08" db="EMBL/GenBank/DDBJ databases">
        <title>Phylogentic analysis of Mycobacterium avium complex whole genomes.</title>
        <authorList>
            <person name="Caverly L.J."/>
            <person name="Spilker T."/>
            <person name="LiPuma J."/>
        </authorList>
    </citation>
    <scope>NUCLEOTIDE SEQUENCE [LARGE SCALE GENOMIC DNA]</scope>
    <source>
        <strain evidence="1 3">FLAC0026</strain>
    </source>
</reference>
<proteinExistence type="predicted"/>
<organism evidence="1 3">
    <name type="scientific">Mycobacterium marseillense</name>
    <dbReference type="NCBI Taxonomy" id="701042"/>
    <lineage>
        <taxon>Bacteria</taxon>
        <taxon>Bacillati</taxon>
        <taxon>Actinomycetota</taxon>
        <taxon>Actinomycetes</taxon>
        <taxon>Mycobacteriales</taxon>
        <taxon>Mycobacteriaceae</taxon>
        <taxon>Mycobacterium</taxon>
        <taxon>Mycobacterium avium complex (MAC)</taxon>
    </lineage>
</organism>
<protein>
    <submittedName>
        <fullName evidence="1">Uncharacterized protein</fullName>
    </submittedName>
</protein>
<dbReference type="RefSeq" id="WP_067174540.1">
    <property type="nucleotide sequence ID" value="NZ_CP023147.1"/>
</dbReference>
<evidence type="ECO:0000313" key="4">
    <source>
        <dbReference type="Proteomes" id="UP000466831"/>
    </source>
</evidence>
<sequence length="153" mass="17417">MTQEFLSGVRSIVEPLLNELGFQQDGYDDVDESDPEARDGSRRGSVVFFRSDDCKIQVYESTRDGSINCMIAPLDAPNTFGPYDQSGNWQYLPRFAIRQGVPLDEIMKDNLAVDFPTTIQLLESVRSRIEKYYPVAHVGVLEMEGPDFWNRSQ</sequence>
<name>A0AAC9VVX3_9MYCO</name>
<dbReference type="KEGG" id="mmal:CKJ54_18195"/>
<dbReference type="Proteomes" id="UP000466831">
    <property type="component" value="Chromosome"/>
</dbReference>
<evidence type="ECO:0000313" key="3">
    <source>
        <dbReference type="Proteomes" id="UP000216246"/>
    </source>
</evidence>
<reference evidence="2 4" key="2">
    <citation type="journal article" date="2019" name="Emerg. Microbes Infect.">
        <title>Comprehensive subspecies identification of 175 nontuberculous mycobacteria species based on 7547 genomic profiles.</title>
        <authorList>
            <person name="Matsumoto Y."/>
            <person name="Kinjo T."/>
            <person name="Motooka D."/>
            <person name="Nabeya D."/>
            <person name="Jung N."/>
            <person name="Uechi K."/>
            <person name="Horii T."/>
            <person name="Iida T."/>
            <person name="Fujita J."/>
            <person name="Nakamura S."/>
        </authorList>
    </citation>
    <scope>NUCLEOTIDE SEQUENCE [LARGE SCALE GENOMIC DNA]</scope>
    <source>
        <strain evidence="2 4">JCM 17324</strain>
    </source>
</reference>
<dbReference type="AlphaFoldDB" id="A0AAC9VVX3"/>